<keyword evidence="2 10" id="KW-0723">Serine/threonine-protein kinase</keyword>
<dbReference type="InterPro" id="IPR051131">
    <property type="entry name" value="NEK_Ser/Thr_kinase_NIMA"/>
</dbReference>
<reference evidence="12 13" key="1">
    <citation type="journal article" date="2015" name="Genome Biol. Evol.">
        <title>Phylogenomic analyses indicate that early fungi evolved digesting cell walls of algal ancestors of land plants.</title>
        <authorList>
            <person name="Chang Y."/>
            <person name="Wang S."/>
            <person name="Sekimoto S."/>
            <person name="Aerts A.L."/>
            <person name="Choi C."/>
            <person name="Clum A."/>
            <person name="LaButti K.M."/>
            <person name="Lindquist E.A."/>
            <person name="Yee Ngan C."/>
            <person name="Ohm R.A."/>
            <person name="Salamov A.A."/>
            <person name="Grigoriev I.V."/>
            <person name="Spatafora J.W."/>
            <person name="Berbee M.L."/>
        </authorList>
    </citation>
    <scope>NUCLEOTIDE SEQUENCE [LARGE SCALE GENOMIC DNA]</scope>
    <source>
        <strain evidence="12 13">NRRL 28638</strain>
    </source>
</reference>
<evidence type="ECO:0000256" key="8">
    <source>
        <dbReference type="ARBA" id="ARBA00048679"/>
    </source>
</evidence>
<dbReference type="InterPro" id="IPR017441">
    <property type="entry name" value="Protein_kinase_ATP_BS"/>
</dbReference>
<dbReference type="GO" id="GO:0004674">
    <property type="term" value="F:protein serine/threonine kinase activity"/>
    <property type="evidence" value="ECO:0007669"/>
    <property type="project" value="UniProtKB-KW"/>
</dbReference>
<evidence type="ECO:0000256" key="10">
    <source>
        <dbReference type="RuleBase" id="RU000304"/>
    </source>
</evidence>
<dbReference type="SMART" id="SM00220">
    <property type="entry name" value="S_TKc"/>
    <property type="match status" value="1"/>
</dbReference>
<evidence type="ECO:0000313" key="13">
    <source>
        <dbReference type="Proteomes" id="UP000070444"/>
    </source>
</evidence>
<comment type="catalytic activity">
    <reaction evidence="7">
        <text>L-threonyl-[protein] + ATP = O-phospho-L-threonyl-[protein] + ADP + H(+)</text>
        <dbReference type="Rhea" id="RHEA:46608"/>
        <dbReference type="Rhea" id="RHEA-COMP:11060"/>
        <dbReference type="Rhea" id="RHEA-COMP:11605"/>
        <dbReference type="ChEBI" id="CHEBI:15378"/>
        <dbReference type="ChEBI" id="CHEBI:30013"/>
        <dbReference type="ChEBI" id="CHEBI:30616"/>
        <dbReference type="ChEBI" id="CHEBI:61977"/>
        <dbReference type="ChEBI" id="CHEBI:456216"/>
        <dbReference type="EC" id="2.7.11.1"/>
    </reaction>
</comment>
<evidence type="ECO:0000256" key="5">
    <source>
        <dbReference type="ARBA" id="ARBA00022777"/>
    </source>
</evidence>
<dbReference type="Gene3D" id="1.10.510.10">
    <property type="entry name" value="Transferase(Phosphotransferase) domain 1"/>
    <property type="match status" value="1"/>
</dbReference>
<dbReference type="Proteomes" id="UP000070444">
    <property type="component" value="Unassembled WGS sequence"/>
</dbReference>
<organism evidence="12 13">
    <name type="scientific">Conidiobolus coronatus (strain ATCC 28846 / CBS 209.66 / NRRL 28638)</name>
    <name type="common">Delacroixia coronata</name>
    <dbReference type="NCBI Taxonomy" id="796925"/>
    <lineage>
        <taxon>Eukaryota</taxon>
        <taxon>Fungi</taxon>
        <taxon>Fungi incertae sedis</taxon>
        <taxon>Zoopagomycota</taxon>
        <taxon>Entomophthoromycotina</taxon>
        <taxon>Entomophthoromycetes</taxon>
        <taxon>Entomophthorales</taxon>
        <taxon>Ancylistaceae</taxon>
        <taxon>Conidiobolus</taxon>
    </lineage>
</organism>
<dbReference type="AlphaFoldDB" id="A0A137PGM3"/>
<keyword evidence="4 9" id="KW-0547">Nucleotide-binding</keyword>
<evidence type="ECO:0000256" key="4">
    <source>
        <dbReference type="ARBA" id="ARBA00022741"/>
    </source>
</evidence>
<keyword evidence="6 9" id="KW-0067">ATP-binding</keyword>
<dbReference type="CDD" id="cd14014">
    <property type="entry name" value="STKc_PknB_like"/>
    <property type="match status" value="1"/>
</dbReference>
<comment type="similarity">
    <text evidence="10">Belongs to the protein kinase superfamily.</text>
</comment>
<keyword evidence="5 12" id="KW-0418">Kinase</keyword>
<dbReference type="InterPro" id="IPR011009">
    <property type="entry name" value="Kinase-like_dom_sf"/>
</dbReference>
<dbReference type="PROSITE" id="PS00108">
    <property type="entry name" value="PROTEIN_KINASE_ST"/>
    <property type="match status" value="1"/>
</dbReference>
<dbReference type="OMA" id="VNINTRW"/>
<dbReference type="PROSITE" id="PS50011">
    <property type="entry name" value="PROTEIN_KINASE_DOM"/>
    <property type="match status" value="1"/>
</dbReference>
<dbReference type="OrthoDB" id="541276at2759"/>
<evidence type="ECO:0000256" key="7">
    <source>
        <dbReference type="ARBA" id="ARBA00047899"/>
    </source>
</evidence>
<dbReference type="EC" id="2.7.11.1" evidence="1"/>
<dbReference type="FunFam" id="3.30.200.20:FF:000042">
    <property type="entry name" value="Aurora kinase A"/>
    <property type="match status" value="1"/>
</dbReference>
<dbReference type="EMBL" id="KQ964428">
    <property type="protein sequence ID" value="KXN74091.1"/>
    <property type="molecule type" value="Genomic_DNA"/>
</dbReference>
<feature type="non-terminal residue" evidence="12">
    <location>
        <position position="1"/>
    </location>
</feature>
<comment type="catalytic activity">
    <reaction evidence="8">
        <text>L-seryl-[protein] + ATP = O-phospho-L-seryl-[protein] + ADP + H(+)</text>
        <dbReference type="Rhea" id="RHEA:17989"/>
        <dbReference type="Rhea" id="RHEA-COMP:9863"/>
        <dbReference type="Rhea" id="RHEA-COMP:11604"/>
        <dbReference type="ChEBI" id="CHEBI:15378"/>
        <dbReference type="ChEBI" id="CHEBI:29999"/>
        <dbReference type="ChEBI" id="CHEBI:30616"/>
        <dbReference type="ChEBI" id="CHEBI:83421"/>
        <dbReference type="ChEBI" id="CHEBI:456216"/>
        <dbReference type="EC" id="2.7.11.1"/>
    </reaction>
</comment>
<evidence type="ECO:0000256" key="6">
    <source>
        <dbReference type="ARBA" id="ARBA00022840"/>
    </source>
</evidence>
<evidence type="ECO:0000313" key="12">
    <source>
        <dbReference type="EMBL" id="KXN74091.1"/>
    </source>
</evidence>
<feature type="binding site" evidence="9">
    <location>
        <position position="32"/>
    </location>
    <ligand>
        <name>ATP</name>
        <dbReference type="ChEBI" id="CHEBI:30616"/>
    </ligand>
</feature>
<evidence type="ECO:0000259" key="11">
    <source>
        <dbReference type="PROSITE" id="PS50011"/>
    </source>
</evidence>
<feature type="non-terminal residue" evidence="12">
    <location>
        <position position="269"/>
    </location>
</feature>
<keyword evidence="3" id="KW-0808">Transferase</keyword>
<feature type="domain" description="Protein kinase" evidence="11">
    <location>
        <begin position="3"/>
        <end position="267"/>
    </location>
</feature>
<dbReference type="InterPro" id="IPR000719">
    <property type="entry name" value="Prot_kinase_dom"/>
</dbReference>
<protein>
    <recommendedName>
        <fullName evidence="1">non-specific serine/threonine protein kinase</fullName>
        <ecNumber evidence="1">2.7.11.1</ecNumber>
    </recommendedName>
</protein>
<dbReference type="InterPro" id="IPR008271">
    <property type="entry name" value="Ser/Thr_kinase_AS"/>
</dbReference>
<sequence length="269" mass="31340">SRYRLLEKLGSGSFATVYKAKKDQDSRMYAIKVMNRANVDDETLESHRAEAKIQMDLDHPNIVKAYSAFFDENYSYIIMEYCPGMELFDYITEQASLFKRSDPNYEAKKLKAIMPIFLQILDAVEYMHSKNVYHRDLKPENVILLPDGTVKVTDFGLAVRKDICDTFGWGSPSYMSFESHSDSLDYYSTELSDIWTLCILFLVLMYHRLPWASPTSDCDEFVDFQKFGADVLVYQLKCSYEIADFCSAELLCPEYRRTSISHFRNWLLD</sequence>
<evidence type="ECO:0000256" key="3">
    <source>
        <dbReference type="ARBA" id="ARBA00022679"/>
    </source>
</evidence>
<evidence type="ECO:0000256" key="9">
    <source>
        <dbReference type="PROSITE-ProRule" id="PRU10141"/>
    </source>
</evidence>
<proteinExistence type="inferred from homology"/>
<name>A0A137PGM3_CONC2</name>
<accession>A0A137PGM3</accession>
<dbReference type="PANTHER" id="PTHR44899:SF8">
    <property type="entry name" value="NIMA-RELATED KINASE 11"/>
    <property type="match status" value="1"/>
</dbReference>
<dbReference type="GO" id="GO:0005524">
    <property type="term" value="F:ATP binding"/>
    <property type="evidence" value="ECO:0007669"/>
    <property type="project" value="UniProtKB-UniRule"/>
</dbReference>
<dbReference type="SUPFAM" id="SSF56112">
    <property type="entry name" value="Protein kinase-like (PK-like)"/>
    <property type="match status" value="1"/>
</dbReference>
<dbReference type="Pfam" id="PF00069">
    <property type="entry name" value="Pkinase"/>
    <property type="match status" value="1"/>
</dbReference>
<evidence type="ECO:0000256" key="2">
    <source>
        <dbReference type="ARBA" id="ARBA00022527"/>
    </source>
</evidence>
<keyword evidence="13" id="KW-1185">Reference proteome</keyword>
<dbReference type="PANTHER" id="PTHR44899">
    <property type="entry name" value="CAMK FAMILY PROTEIN KINASE"/>
    <property type="match status" value="1"/>
</dbReference>
<dbReference type="STRING" id="796925.A0A137PGM3"/>
<gene>
    <name evidence="12" type="ORF">CONCODRAFT_22208</name>
</gene>
<dbReference type="PROSITE" id="PS00107">
    <property type="entry name" value="PROTEIN_KINASE_ATP"/>
    <property type="match status" value="1"/>
</dbReference>
<evidence type="ECO:0000256" key="1">
    <source>
        <dbReference type="ARBA" id="ARBA00012513"/>
    </source>
</evidence>